<evidence type="ECO:0000259" key="17">
    <source>
        <dbReference type="PROSITE" id="PS51198"/>
    </source>
</evidence>
<dbReference type="Pfam" id="PF12705">
    <property type="entry name" value="PDDEXK_1"/>
    <property type="match status" value="1"/>
</dbReference>
<dbReference type="GO" id="GO:0043138">
    <property type="term" value="F:3'-5' DNA helicase activity"/>
    <property type="evidence" value="ECO:0007669"/>
    <property type="project" value="UniProtKB-EC"/>
</dbReference>
<dbReference type="SUPFAM" id="SSF52540">
    <property type="entry name" value="P-loop containing nucleoside triphosphate hydrolases"/>
    <property type="match status" value="1"/>
</dbReference>
<evidence type="ECO:0000256" key="8">
    <source>
        <dbReference type="ARBA" id="ARBA00023125"/>
    </source>
</evidence>
<dbReference type="PROSITE" id="PS51198">
    <property type="entry name" value="UVRD_HELICASE_ATP_BIND"/>
    <property type="match status" value="1"/>
</dbReference>
<evidence type="ECO:0000256" key="12">
    <source>
        <dbReference type="ARBA" id="ARBA00034808"/>
    </source>
</evidence>
<keyword evidence="10" id="KW-0413">Isomerase</keyword>
<dbReference type="Gene3D" id="3.40.50.300">
    <property type="entry name" value="P-loop containing nucleotide triphosphate hydrolases"/>
    <property type="match status" value="4"/>
</dbReference>
<organism evidence="19 20">
    <name type="scientific">Sphingomonas jatrophae</name>
    <dbReference type="NCBI Taxonomy" id="1166337"/>
    <lineage>
        <taxon>Bacteria</taxon>
        <taxon>Pseudomonadati</taxon>
        <taxon>Pseudomonadota</taxon>
        <taxon>Alphaproteobacteria</taxon>
        <taxon>Sphingomonadales</taxon>
        <taxon>Sphingomonadaceae</taxon>
        <taxon>Sphingomonas</taxon>
    </lineage>
</organism>
<evidence type="ECO:0000256" key="15">
    <source>
        <dbReference type="PROSITE-ProRule" id="PRU00560"/>
    </source>
</evidence>
<reference evidence="19 20" key="1">
    <citation type="submission" date="2016-10" db="EMBL/GenBank/DDBJ databases">
        <authorList>
            <person name="de Groot N.N."/>
        </authorList>
    </citation>
    <scope>NUCLEOTIDE SEQUENCE [LARGE SCALE GENOMIC DNA]</scope>
    <source>
        <strain evidence="19 20">S5-249</strain>
    </source>
</reference>
<evidence type="ECO:0000256" key="1">
    <source>
        <dbReference type="ARBA" id="ARBA00022722"/>
    </source>
</evidence>
<evidence type="ECO:0000256" key="3">
    <source>
        <dbReference type="ARBA" id="ARBA00022763"/>
    </source>
</evidence>
<dbReference type="InterPro" id="IPR011335">
    <property type="entry name" value="Restrct_endonuc-II-like"/>
</dbReference>
<dbReference type="InterPro" id="IPR027417">
    <property type="entry name" value="P-loop_NTPase"/>
</dbReference>
<evidence type="ECO:0000259" key="18">
    <source>
        <dbReference type="PROSITE" id="PS51217"/>
    </source>
</evidence>
<evidence type="ECO:0000313" key="20">
    <source>
        <dbReference type="Proteomes" id="UP000198824"/>
    </source>
</evidence>
<evidence type="ECO:0000256" key="7">
    <source>
        <dbReference type="ARBA" id="ARBA00022840"/>
    </source>
</evidence>
<dbReference type="PANTHER" id="PTHR11070">
    <property type="entry name" value="UVRD / RECB / PCRA DNA HELICASE FAMILY MEMBER"/>
    <property type="match status" value="1"/>
</dbReference>
<comment type="catalytic activity">
    <reaction evidence="14">
        <text>ATP + H2O = ADP + phosphate + H(+)</text>
        <dbReference type="Rhea" id="RHEA:13065"/>
        <dbReference type="ChEBI" id="CHEBI:15377"/>
        <dbReference type="ChEBI" id="CHEBI:15378"/>
        <dbReference type="ChEBI" id="CHEBI:30616"/>
        <dbReference type="ChEBI" id="CHEBI:43474"/>
        <dbReference type="ChEBI" id="CHEBI:456216"/>
        <dbReference type="EC" id="5.6.2.4"/>
    </reaction>
</comment>
<dbReference type="PROSITE" id="PS51217">
    <property type="entry name" value="UVRD_HELICASE_CTER"/>
    <property type="match status" value="1"/>
</dbReference>
<keyword evidence="4 15" id="KW-0378">Hydrolase</keyword>
<dbReference type="EC" id="5.6.2.4" evidence="12"/>
<evidence type="ECO:0000256" key="10">
    <source>
        <dbReference type="ARBA" id="ARBA00023235"/>
    </source>
</evidence>
<dbReference type="RefSeq" id="WP_093315967.1">
    <property type="nucleotide sequence ID" value="NZ_FOZG01000002.1"/>
</dbReference>
<dbReference type="SUPFAM" id="SSF52980">
    <property type="entry name" value="Restriction endonuclease-like"/>
    <property type="match status" value="1"/>
</dbReference>
<keyword evidence="20" id="KW-1185">Reference proteome</keyword>
<feature type="region of interest" description="Disordered" evidence="16">
    <location>
        <begin position="942"/>
        <end position="971"/>
    </location>
</feature>
<feature type="domain" description="UvrD-like helicase C-terminal" evidence="18">
    <location>
        <begin position="521"/>
        <end position="786"/>
    </location>
</feature>
<keyword evidence="5 15" id="KW-0347">Helicase</keyword>
<evidence type="ECO:0000256" key="11">
    <source>
        <dbReference type="ARBA" id="ARBA00034617"/>
    </source>
</evidence>
<evidence type="ECO:0000256" key="14">
    <source>
        <dbReference type="ARBA" id="ARBA00048988"/>
    </source>
</evidence>
<evidence type="ECO:0000256" key="4">
    <source>
        <dbReference type="ARBA" id="ARBA00022801"/>
    </source>
</evidence>
<dbReference type="NCBIfam" id="TIGR02784">
    <property type="entry name" value="addA_alphas"/>
    <property type="match status" value="1"/>
</dbReference>
<proteinExistence type="predicted"/>
<dbReference type="GO" id="GO:0033202">
    <property type="term" value="C:DNA helicase complex"/>
    <property type="evidence" value="ECO:0007669"/>
    <property type="project" value="TreeGrafter"/>
</dbReference>
<keyword evidence="2 15" id="KW-0547">Nucleotide-binding</keyword>
<keyword evidence="1" id="KW-0540">Nuclease</keyword>
<dbReference type="EMBL" id="FOZG01000002">
    <property type="protein sequence ID" value="SFR96302.1"/>
    <property type="molecule type" value="Genomic_DNA"/>
</dbReference>
<keyword evidence="9" id="KW-0234">DNA repair</keyword>
<dbReference type="OrthoDB" id="9810135at2"/>
<protein>
    <recommendedName>
        <fullName evidence="12">DNA 3'-5' helicase</fullName>
        <ecNumber evidence="12">5.6.2.4</ecNumber>
    </recommendedName>
    <alternativeName>
        <fullName evidence="13">DNA 3'-5' helicase II</fullName>
    </alternativeName>
</protein>
<keyword evidence="8" id="KW-0238">DNA-binding</keyword>
<gene>
    <name evidence="19" type="ORF">SAMN05192580_1973</name>
</gene>
<evidence type="ECO:0000256" key="6">
    <source>
        <dbReference type="ARBA" id="ARBA00022839"/>
    </source>
</evidence>
<evidence type="ECO:0000256" key="9">
    <source>
        <dbReference type="ARBA" id="ARBA00023204"/>
    </source>
</evidence>
<evidence type="ECO:0000256" key="13">
    <source>
        <dbReference type="ARBA" id="ARBA00034923"/>
    </source>
</evidence>
<keyword evidence="7 15" id="KW-0067">ATP-binding</keyword>
<dbReference type="InterPro" id="IPR014017">
    <property type="entry name" value="DNA_helicase_UvrD-like_C"/>
</dbReference>
<name>A0A1I6KYK9_9SPHN</name>
<evidence type="ECO:0000256" key="16">
    <source>
        <dbReference type="SAM" id="MobiDB-lite"/>
    </source>
</evidence>
<dbReference type="Gene3D" id="3.90.320.10">
    <property type="match status" value="1"/>
</dbReference>
<dbReference type="GO" id="GO:0005829">
    <property type="term" value="C:cytosol"/>
    <property type="evidence" value="ECO:0007669"/>
    <property type="project" value="TreeGrafter"/>
</dbReference>
<evidence type="ECO:0000313" key="19">
    <source>
        <dbReference type="EMBL" id="SFR96302.1"/>
    </source>
</evidence>
<accession>A0A1I6KYK9</accession>
<dbReference type="InterPro" id="IPR038726">
    <property type="entry name" value="PDDEXK_AddAB-type"/>
</dbReference>
<dbReference type="InterPro" id="IPR011604">
    <property type="entry name" value="PDDEXK-like_dom_sf"/>
</dbReference>
<dbReference type="InterPro" id="IPR014016">
    <property type="entry name" value="UvrD-like_ATP-bd"/>
</dbReference>
<dbReference type="GO" id="GO:0000725">
    <property type="term" value="P:recombinational repair"/>
    <property type="evidence" value="ECO:0007669"/>
    <property type="project" value="TreeGrafter"/>
</dbReference>
<dbReference type="PANTHER" id="PTHR11070:SF2">
    <property type="entry name" value="ATP-DEPENDENT DNA HELICASE SRS2"/>
    <property type="match status" value="1"/>
</dbReference>
<dbReference type="InterPro" id="IPR014151">
    <property type="entry name" value="DNA_helicase_AddA"/>
</dbReference>
<evidence type="ECO:0000256" key="5">
    <source>
        <dbReference type="ARBA" id="ARBA00022806"/>
    </source>
</evidence>
<keyword evidence="6" id="KW-0269">Exonuclease</keyword>
<dbReference type="AlphaFoldDB" id="A0A1I6KYK9"/>
<comment type="catalytic activity">
    <reaction evidence="11">
        <text>Couples ATP hydrolysis with the unwinding of duplex DNA by translocating in the 3'-5' direction.</text>
        <dbReference type="EC" id="5.6.2.4"/>
    </reaction>
</comment>
<feature type="binding site" evidence="15">
    <location>
        <begin position="28"/>
        <end position="35"/>
    </location>
    <ligand>
        <name>ATP</name>
        <dbReference type="ChEBI" id="CHEBI:30616"/>
    </ligand>
</feature>
<dbReference type="Proteomes" id="UP000198824">
    <property type="component" value="Unassembled WGS sequence"/>
</dbReference>
<dbReference type="Pfam" id="PF00580">
    <property type="entry name" value="UvrD-helicase"/>
    <property type="match status" value="2"/>
</dbReference>
<dbReference type="GO" id="GO:0004527">
    <property type="term" value="F:exonuclease activity"/>
    <property type="evidence" value="ECO:0007669"/>
    <property type="project" value="UniProtKB-KW"/>
</dbReference>
<dbReference type="InterPro" id="IPR000212">
    <property type="entry name" value="DNA_helicase_UvrD/REP"/>
</dbReference>
<dbReference type="GO" id="GO:0005524">
    <property type="term" value="F:ATP binding"/>
    <property type="evidence" value="ECO:0007669"/>
    <property type="project" value="UniProtKB-UniRule"/>
</dbReference>
<dbReference type="GO" id="GO:0003677">
    <property type="term" value="F:DNA binding"/>
    <property type="evidence" value="ECO:0007669"/>
    <property type="project" value="UniProtKB-KW"/>
</dbReference>
<sequence>MARLKPLIRLQGAQLAASHPGSLVWLSASAGTGKTHVLTARVLRLLLAGTDPGAILCLTFTKAGAAEMAQRLNERLAYWVRLEDSRLREELWALGEDPNDPRLLARARTLFARVLEAGGGGLRIQTIHAFCQTLLAGFPAEAGLAPGFRPLEGREEAALARSVLAEMLVAAEAGGDLGLGDDVARLSRRLGEQGAEAYLVTCARDPEAMAALGSREGIGARLRHALGLPLGDIDATIHARCGAFDEDLLRSIAAANAAWATKQGLAHADVIAAFLAADAAGRALLLSDLLSVACVKTGEPRKHSPKLVAHTADYGDLCSRLGDACREMLDMAAQAALADLLGAGLRAGQAYAAAYDAAKRAAGLVDFDDLIRTAVRLLGQDGIGDWIRYKLDQATDHILVDEAQDTNARQWAIVAALASDYFAGEGARGDPETGTRRTIRTIFTVGDFKQAIFGFQGTDPQAFRAARQHFERLAEQADRPFQRLGLSQSFRSTPPVLELVDRLLDDLGADTLGIADELEAHRSAKGGPGTVTLWRPFIGAAEPTEEGEEGWVDDAARLYAATLARQIAEWLKEGLMLESQGRPLRPEDVLVLVRKRGDLASLLVARLHAEGVPVAGVDRLRLDAPLAVQDLLAAMRFAVQPEDDLTLAALLVSPLFGWDQDRLYRVAFGRPDTLWRAVREAAHEAETAGQLRDLLARADLLTPHRFLEHILSGPLEGRRRILARLGEEARDPVEELVSAAVGFEAQQAPSLQRFLQWFDGGEVEIKRDPAAPLDAVRVMTVHGAKGLQAPLVILADATSDPDAARAKPIRWPVGDAAVPVFAPRKEERAGSLADAHGAQARLEREEHWRLLYVAATRAEERLVVAGALGARARAKGEAPADSWWAAVDRALAALGSEWEEDARWSGARHHRGGTAKVPARARTRPVVRIAADAPEWLRRPAPVEARPPRPLAPSAIGPDDVAAPPPGPAARAAARRGTLLHALFERLPALPPQRRSEAAQRWLETSGGVDDAAERAALAADACAILGDPAFAALFAPNALAEAPIAAVLANGHVVSGTVDRLLVEPDRVRVVDFKTGRRVPADAAAAPAHHLRQMAAYAAALAVIFPDRRIEAALVYTAAPVLLPLPPELLDAHKPSFVAEEQKPVRVG</sequence>
<evidence type="ECO:0000256" key="2">
    <source>
        <dbReference type="ARBA" id="ARBA00022741"/>
    </source>
</evidence>
<feature type="domain" description="UvrD-like helicase ATP-binding" evidence="17">
    <location>
        <begin position="7"/>
        <end position="493"/>
    </location>
</feature>
<dbReference type="Pfam" id="PF13361">
    <property type="entry name" value="UvrD_C"/>
    <property type="match status" value="1"/>
</dbReference>
<dbReference type="STRING" id="1166337.SAMN05192580_1973"/>
<keyword evidence="3" id="KW-0227">DNA damage</keyword>